<accession>A0A0M9VW81</accession>
<comment type="catalytic activity">
    <reaction evidence="12">
        <text>hydrogencarbonate + acetyl-CoA + ATP = malonyl-CoA + ADP + phosphate + H(+)</text>
        <dbReference type="Rhea" id="RHEA:11308"/>
        <dbReference type="ChEBI" id="CHEBI:15378"/>
        <dbReference type="ChEBI" id="CHEBI:17544"/>
        <dbReference type="ChEBI" id="CHEBI:30616"/>
        <dbReference type="ChEBI" id="CHEBI:43474"/>
        <dbReference type="ChEBI" id="CHEBI:57288"/>
        <dbReference type="ChEBI" id="CHEBI:57384"/>
        <dbReference type="ChEBI" id="CHEBI:456216"/>
        <dbReference type="EC" id="6.4.1.2"/>
    </reaction>
</comment>
<feature type="domain" description="CoA carboxyltransferase N-terminal" evidence="18">
    <location>
        <begin position="1521"/>
        <end position="1859"/>
    </location>
</feature>
<evidence type="ECO:0000256" key="13">
    <source>
        <dbReference type="ARBA" id="ARBA00048600"/>
    </source>
</evidence>
<keyword evidence="9" id="KW-0275">Fatty acid biosynthesis</keyword>
<dbReference type="InterPro" id="IPR013815">
    <property type="entry name" value="ATP_grasp_subdomain_1"/>
</dbReference>
<dbReference type="FunFam" id="2.40.460.10:FF:000001">
    <property type="entry name" value="Acetyl-CoA carboxylase 1"/>
    <property type="match status" value="1"/>
</dbReference>
<dbReference type="InterPro" id="IPR011054">
    <property type="entry name" value="Rudment_hybrid_motif"/>
</dbReference>
<dbReference type="SUPFAM" id="SSF56059">
    <property type="entry name" value="Glutathione synthetase ATP-binding domain-like"/>
    <property type="match status" value="1"/>
</dbReference>
<dbReference type="GO" id="GO:0046872">
    <property type="term" value="F:metal ion binding"/>
    <property type="evidence" value="ECO:0007669"/>
    <property type="project" value="InterPro"/>
</dbReference>
<dbReference type="InterPro" id="IPR049076">
    <property type="entry name" value="ACCA"/>
</dbReference>
<evidence type="ECO:0000256" key="11">
    <source>
        <dbReference type="ARBA" id="ARBA00023268"/>
    </source>
</evidence>
<comment type="pathway">
    <text evidence="2">Lipid metabolism; malonyl-CoA biosynthesis; malonyl-CoA from acetyl-CoA: step 1/1.</text>
</comment>
<evidence type="ECO:0000259" key="16">
    <source>
        <dbReference type="PROSITE" id="PS50975"/>
    </source>
</evidence>
<name>A0A0M9VW81_ESCWE</name>
<keyword evidence="3" id="KW-0444">Lipid biosynthesis</keyword>
<dbReference type="InterPro" id="IPR011764">
    <property type="entry name" value="Biotin_carboxylation_dom"/>
</dbReference>
<dbReference type="GO" id="GO:0004075">
    <property type="term" value="F:biotin carboxylase activity"/>
    <property type="evidence" value="ECO:0007669"/>
    <property type="project" value="UniProtKB-EC"/>
</dbReference>
<dbReference type="Gene3D" id="3.30.1490.20">
    <property type="entry name" value="ATP-grasp fold, A domain"/>
    <property type="match status" value="1"/>
</dbReference>
<dbReference type="Gene3D" id="3.90.226.10">
    <property type="entry name" value="2-enoyl-CoA Hydratase, Chain A, domain 1"/>
    <property type="match status" value="2"/>
</dbReference>
<evidence type="ECO:0000256" key="5">
    <source>
        <dbReference type="ARBA" id="ARBA00022741"/>
    </source>
</evidence>
<dbReference type="Gene3D" id="2.40.460.10">
    <property type="entry name" value="Biotin dependent carboxylase carboxyltransferase"/>
    <property type="match status" value="1"/>
</dbReference>
<dbReference type="PROSITE" id="PS00188">
    <property type="entry name" value="BIOTIN"/>
    <property type="match status" value="1"/>
</dbReference>
<dbReference type="PROSITE" id="PS50979">
    <property type="entry name" value="BC"/>
    <property type="match status" value="1"/>
</dbReference>
<dbReference type="InterPro" id="IPR011762">
    <property type="entry name" value="COA_CT_N"/>
</dbReference>
<dbReference type="SUPFAM" id="SSF51246">
    <property type="entry name" value="Rudiment single hybrid motif"/>
    <property type="match status" value="1"/>
</dbReference>
<dbReference type="PROSITE" id="PS50975">
    <property type="entry name" value="ATP_GRASP"/>
    <property type="match status" value="1"/>
</dbReference>
<dbReference type="InterPro" id="IPR011763">
    <property type="entry name" value="COA_CT_C"/>
</dbReference>
<dbReference type="Pfam" id="PF02786">
    <property type="entry name" value="CPSase_L_D2"/>
    <property type="match status" value="1"/>
</dbReference>
<dbReference type="InterPro" id="IPR011761">
    <property type="entry name" value="ATP-grasp"/>
</dbReference>
<dbReference type="Pfam" id="PF02785">
    <property type="entry name" value="Biotin_carb_C"/>
    <property type="match status" value="1"/>
</dbReference>
<dbReference type="GO" id="GO:0003989">
    <property type="term" value="F:acetyl-CoA carboxylase activity"/>
    <property type="evidence" value="ECO:0007669"/>
    <property type="project" value="UniProtKB-EC"/>
</dbReference>
<dbReference type="InterPro" id="IPR049074">
    <property type="entry name" value="ACCA_BT"/>
</dbReference>
<evidence type="ECO:0000256" key="3">
    <source>
        <dbReference type="ARBA" id="ARBA00022516"/>
    </source>
</evidence>
<dbReference type="Proteomes" id="UP000053831">
    <property type="component" value="Unassembled WGS sequence"/>
</dbReference>
<evidence type="ECO:0000256" key="9">
    <source>
        <dbReference type="ARBA" id="ARBA00023160"/>
    </source>
</evidence>
<keyword evidence="8" id="KW-0443">Lipid metabolism</keyword>
<dbReference type="UniPathway" id="UPA00655">
    <property type="reaction ID" value="UER00711"/>
</dbReference>
<dbReference type="InterPro" id="IPR034733">
    <property type="entry name" value="AcCoA_carboxyl_beta"/>
</dbReference>
<dbReference type="FunFam" id="3.30.1490.20:FF:000003">
    <property type="entry name" value="acetyl-CoA carboxylase isoform X1"/>
    <property type="match status" value="1"/>
</dbReference>
<reference evidence="20 21" key="1">
    <citation type="submission" date="2015-07" db="EMBL/GenBank/DDBJ databases">
        <title>The genome of the fungus Escovopsis weberi, a specialized disease agent of ant agriculture.</title>
        <authorList>
            <person name="de Man T.J."/>
            <person name="Stajich J.E."/>
            <person name="Kubicek C.P."/>
            <person name="Chenthamara K."/>
            <person name="Atanasova L."/>
            <person name="Druzhinina I.S."/>
            <person name="Birnbaum S."/>
            <person name="Barribeau S.M."/>
            <person name="Teiling C."/>
            <person name="Suen G."/>
            <person name="Currie C."/>
            <person name="Gerardo N.M."/>
        </authorList>
    </citation>
    <scope>NUCLEOTIDE SEQUENCE [LARGE SCALE GENOMIC DNA]</scope>
</reference>
<dbReference type="PROSITE" id="PS00867">
    <property type="entry name" value="CPSASE_2"/>
    <property type="match status" value="1"/>
</dbReference>
<dbReference type="PROSITE" id="PS00866">
    <property type="entry name" value="CPSASE_1"/>
    <property type="match status" value="1"/>
</dbReference>
<evidence type="ECO:0000256" key="12">
    <source>
        <dbReference type="ARBA" id="ARBA00048065"/>
    </source>
</evidence>
<dbReference type="InterPro" id="IPR011053">
    <property type="entry name" value="Single_hybrid_motif"/>
</dbReference>
<dbReference type="InterPro" id="IPR005481">
    <property type="entry name" value="BC-like_N"/>
</dbReference>
<evidence type="ECO:0000256" key="1">
    <source>
        <dbReference type="ARBA" id="ARBA00001953"/>
    </source>
</evidence>
<dbReference type="Pfam" id="PF21385">
    <property type="entry name" value="ACCA_BT"/>
    <property type="match status" value="1"/>
</dbReference>
<dbReference type="PROSITE" id="PS50980">
    <property type="entry name" value="COA_CT_NTER"/>
    <property type="match status" value="1"/>
</dbReference>
<dbReference type="Gene3D" id="3.90.1770.10">
    <property type="entry name" value="PreATP-grasp domain"/>
    <property type="match status" value="1"/>
</dbReference>
<sequence length="2283" mass="254994">MTQTAGSANGWTPLAANGQASYAAKQKIADHFIGGNKLENAPPSKVRDFVAAHAGHTVITNVLIANNGIAAVKEIRSVRKWAYETFGDERAIHFTVMATPEDLQANADYIRMADHYVEVPGGTNNHNYANVELIVDIAERMNVHAVWAGWGHASENPKLPESLAASPKKIVFIGPPGSAMRSLGDKISSTIVAQHAKVPCIPWSGTGVDEVKIDDNGIVTVADNIYAKGCVTSWQEGLEKAKEIGFPVMIKASEGGGGKGIRKATGEEDFEALYKAAASEIPGSPIFIMKLAGNARHLEVQLLADQYGNNISLFGRDCSVQRRHQKIIEEAPVTIAKADTFKSMEEAAVRLGQLVGYVSAGTVEYLYSHADDKFYFLELNPRLQVEHPTTEMVSGVNLPAAQLQIAMGLPLHRIRDIRLLYGVDPRTSSEIDFNFKLEGTAEAQRRPQPQGHCTACRITSEDPGEGFKPSNGVMHELNFRSSSNAWGYFSVGTQGGIHSFSDSQFGHIFAYGENRQASRKHMVIALKELSIRGDFRTTVEYLIKLLETEAFEENTISTGWLDELISKRLTAERPDTMLAVVCGAVTKAHIASEACMAEYRAGLEKGQVPSKDILKTVFTVDFIYEGFRYKFTATRASVDSYHLFINGSKCSVGVRALSDGGLLILLDGHSHNVYWKEEVGATRISVDSKTCLLEQENDPTQLRTPSPGKLVKYSVESGSHVKAGQTFAEVEVMKMYMPLVAQEDGIVQLIKQPGATLEAGDILGILALDDPSRVKQAQAFVGQLPAFGEPVVVGTKPAQRFAALYNVLNNILHGYDNSVIMATALKELIEVLRDHELPYSEFNAQFAALHARMPQKLDSQFTQIVDRAKARNAEFPARALSKAFSKFIEDNVAEGDAELLRTTLAPLTQILDVYADGQKVRELNVINELLISYCEVEKLFKSHAQEDGVILKLRDQNKDNIAKVVQTALSHSRVSSKNTLILAILDEYRPNRPNVGNINKYLRESLRKLTELSSRTTSKVSLKAREIMIQCSLPSLEERTSQMEHILRSSVVESRYGESGWDHREPSLDVIKEVVDSKYTVFDVLTLFFAHEDPWVSLASLEVYVRRAYRAYNLKQIEYHNDETDTPQYVSWDFQLRKIGQTEFGLPTRSVAPSTSETPSGSELGVKRVYSISDMSYLSSKWEEEPSRKGVIVPCKYIDEAEELLQKALETLSYNSKKKQSNGPTLLADLSGKRKPVNALKNGAKKDEDELSAVLNVAVRDAESNDDQEILGRILPIVQQFKSELLLRGVRRITFICGHSDGSYPGYYTFRGPEYQEDDSIRHSEPALAFQLELARLTNFRIKPVFTENKNIHVYEAIGKAVDTDKRYFTRAVIRPGRLRDEIPTAEYLISEADRVINDIFDALEIIGNNNSDLNHIFMNFTPVFQLDPATVEESLQGFLDRFGARAWRLRVAQVEIRIICTDPTSGIPYPLRVAISNTSGYVVDVDLYAERKSDKGDWVFHSIGGTKEKGPMHLLSVSTPYATKNWLQPKRYKAHLMGTQYVYDFPELFRQAIQNTWTKAVKLQPALAAQQPKTGECIAFTELVLDDKDNLDEVNREPGTNTCGMVGWIFRAKTPEYPMGRRFIVVANDITYKIGSFGPKEDNFFHKCTEMARKLGIPRIYLSANSGARLGLADELMPHFKVAWNDAERSESGFRYLYLDEKTKERFKNDVITEEISEDGEKRHKIVTIVGQEDGLGVECLRGSGLIAGATSRAYNDIFTITLVTCRSVGIGAYLVRLGQRAVQIEGQPIILTGAPALNNLLGREVYTSNLQLGGTQIMYRNGVSHMTANDDFEGVSRIVEWMSFVPEKRGGPVPVSPSVDSWDRDVTYMPPQKQPYDVRWMIGGKHDDDGNFQSGLFDKDSFVEALGGWARTVVVGRARLGGIPMGVIAVETRTVENVTPADPANPDSIEQVSNEAGGVWYPNSAFKTAQAINDFNNGEQLPLMILANWRGFSGGQRDMYNEVLKYGSFIVDALVKYEQPVFVYIPPFGELRGGSWVVIDPTINPVAMEMYADVEARGGVLEPDGIIGIKYRREKQLETMARLDPKYASLKKQLEDKKLSKEEADTLKIQISAREKQLLPVYAQVAVQFADLHDRAGRMKAKGTIRDSLEWTNSRRFFFWRLRRRLNEEYILKRMNSTILSSSSAASTADANQSREGNLELLESWSGIVGWEQKDKEVAEWYEQERKSIVDKVENMRIEKLANEVAEVMRGNEKASWKGVREVLRVMPVEEREAILKYLKE</sequence>
<evidence type="ECO:0000256" key="7">
    <source>
        <dbReference type="ARBA" id="ARBA00022840"/>
    </source>
</evidence>
<dbReference type="GO" id="GO:0005524">
    <property type="term" value="F:ATP binding"/>
    <property type="evidence" value="ECO:0007669"/>
    <property type="project" value="UniProtKB-UniRule"/>
</dbReference>
<dbReference type="GO" id="GO:0005739">
    <property type="term" value="C:mitochondrion"/>
    <property type="evidence" value="ECO:0007669"/>
    <property type="project" value="TreeGrafter"/>
</dbReference>
<evidence type="ECO:0000259" key="18">
    <source>
        <dbReference type="PROSITE" id="PS50980"/>
    </source>
</evidence>
<keyword evidence="6" id="KW-0276">Fatty acid metabolism</keyword>
<dbReference type="Pfam" id="PF08326">
    <property type="entry name" value="ACC_central"/>
    <property type="match status" value="1"/>
</dbReference>
<dbReference type="PANTHER" id="PTHR45728">
    <property type="entry name" value="ACETYL-COA CARBOXYLASE, ISOFORM A"/>
    <property type="match status" value="1"/>
</dbReference>
<proteinExistence type="predicted"/>
<dbReference type="STRING" id="150374.A0A0M9VW81"/>
<feature type="domain" description="CoA carboxyltransferase C-terminal" evidence="19">
    <location>
        <begin position="1863"/>
        <end position="2179"/>
    </location>
</feature>
<dbReference type="InterPro" id="IPR000089">
    <property type="entry name" value="Biotin_lipoyl"/>
</dbReference>
<dbReference type="Pfam" id="PF01039">
    <property type="entry name" value="Carboxyl_trans"/>
    <property type="match status" value="1"/>
</dbReference>
<dbReference type="FunFam" id="3.90.226.10:FF:000010">
    <property type="entry name" value="acetyl-CoA carboxylase isoform X2"/>
    <property type="match status" value="1"/>
</dbReference>
<comment type="caution">
    <text evidence="20">The sequence shown here is derived from an EMBL/GenBank/DDBJ whole genome shotgun (WGS) entry which is preliminary data.</text>
</comment>
<evidence type="ECO:0000259" key="15">
    <source>
        <dbReference type="PROSITE" id="PS50968"/>
    </source>
</evidence>
<evidence type="ECO:0000313" key="21">
    <source>
        <dbReference type="Proteomes" id="UP000053831"/>
    </source>
</evidence>
<dbReference type="Pfam" id="PF00364">
    <property type="entry name" value="Biotin_lipoyl"/>
    <property type="match status" value="1"/>
</dbReference>
<protein>
    <submittedName>
        <fullName evidence="20">Acetyl-CoA carboxylase</fullName>
    </submittedName>
</protein>
<feature type="domain" description="Biotin carboxylation" evidence="17">
    <location>
        <begin position="58"/>
        <end position="566"/>
    </location>
</feature>
<keyword evidence="7 14" id="KW-0067">ATP-binding</keyword>
<dbReference type="EMBL" id="LGSR01000006">
    <property type="protein sequence ID" value="KOS21785.1"/>
    <property type="molecule type" value="Genomic_DNA"/>
</dbReference>
<dbReference type="SUPFAM" id="SSF51230">
    <property type="entry name" value="Single hybrid motif"/>
    <property type="match status" value="1"/>
</dbReference>
<evidence type="ECO:0000256" key="14">
    <source>
        <dbReference type="PROSITE-ProRule" id="PRU00409"/>
    </source>
</evidence>
<comment type="catalytic activity">
    <reaction evidence="13">
        <text>N(6)-biotinyl-L-lysyl-[protein] + hydrogencarbonate + ATP = N(6)-carboxybiotinyl-L-lysyl-[protein] + ADP + phosphate + H(+)</text>
        <dbReference type="Rhea" id="RHEA:13501"/>
        <dbReference type="Rhea" id="RHEA-COMP:10505"/>
        <dbReference type="Rhea" id="RHEA-COMP:10506"/>
        <dbReference type="ChEBI" id="CHEBI:15378"/>
        <dbReference type="ChEBI" id="CHEBI:17544"/>
        <dbReference type="ChEBI" id="CHEBI:30616"/>
        <dbReference type="ChEBI" id="CHEBI:43474"/>
        <dbReference type="ChEBI" id="CHEBI:83144"/>
        <dbReference type="ChEBI" id="CHEBI:83145"/>
        <dbReference type="ChEBI" id="CHEBI:456216"/>
        <dbReference type="EC" id="6.3.4.14"/>
    </reaction>
</comment>
<dbReference type="CDD" id="cd06850">
    <property type="entry name" value="biotinyl_domain"/>
    <property type="match status" value="1"/>
</dbReference>
<dbReference type="PANTHER" id="PTHR45728:SF3">
    <property type="entry name" value="ACETYL-COA CARBOXYLASE"/>
    <property type="match status" value="1"/>
</dbReference>
<evidence type="ECO:0000256" key="4">
    <source>
        <dbReference type="ARBA" id="ARBA00022598"/>
    </source>
</evidence>
<dbReference type="PROSITE" id="PS50989">
    <property type="entry name" value="COA_CT_CTER"/>
    <property type="match status" value="1"/>
</dbReference>
<feature type="domain" description="Lipoyl-binding" evidence="15">
    <location>
        <begin position="693"/>
        <end position="767"/>
    </location>
</feature>
<keyword evidence="21" id="KW-1185">Reference proteome</keyword>
<dbReference type="Gene3D" id="3.30.470.20">
    <property type="entry name" value="ATP-grasp fold, B domain"/>
    <property type="match status" value="1"/>
</dbReference>
<dbReference type="InterPro" id="IPR005479">
    <property type="entry name" value="CPAse_ATP-bd"/>
</dbReference>
<dbReference type="Pfam" id="PF00289">
    <property type="entry name" value="Biotin_carb_N"/>
    <property type="match status" value="1"/>
</dbReference>
<dbReference type="GO" id="GO:2001295">
    <property type="term" value="P:malonyl-CoA biosynthetic process"/>
    <property type="evidence" value="ECO:0007669"/>
    <property type="project" value="UniProtKB-UniPathway"/>
</dbReference>
<feature type="domain" description="ATP-grasp" evidence="16">
    <location>
        <begin position="216"/>
        <end position="407"/>
    </location>
</feature>
<dbReference type="OrthoDB" id="14612at2759"/>
<dbReference type="SUPFAM" id="SSF52096">
    <property type="entry name" value="ClpP/crotonase"/>
    <property type="match status" value="2"/>
</dbReference>
<dbReference type="SUPFAM" id="SSF52440">
    <property type="entry name" value="PreATP-grasp domain"/>
    <property type="match status" value="1"/>
</dbReference>
<dbReference type="SMART" id="SM00878">
    <property type="entry name" value="Biotin_carb_C"/>
    <property type="match status" value="1"/>
</dbReference>
<comment type="cofactor">
    <cofactor evidence="1">
        <name>biotin</name>
        <dbReference type="ChEBI" id="CHEBI:57586"/>
    </cofactor>
</comment>
<keyword evidence="5 14" id="KW-0547">Nucleotide-binding</keyword>
<dbReference type="InterPro" id="IPR013537">
    <property type="entry name" value="AcCoA_COase_cen"/>
</dbReference>
<evidence type="ECO:0000256" key="8">
    <source>
        <dbReference type="ARBA" id="ARBA00023098"/>
    </source>
</evidence>
<evidence type="ECO:0000256" key="10">
    <source>
        <dbReference type="ARBA" id="ARBA00023267"/>
    </source>
</evidence>
<dbReference type="PROSITE" id="PS50968">
    <property type="entry name" value="BIOTINYL_LIPOYL"/>
    <property type="match status" value="1"/>
</dbReference>
<evidence type="ECO:0000259" key="17">
    <source>
        <dbReference type="PROSITE" id="PS50979"/>
    </source>
</evidence>
<dbReference type="InterPro" id="IPR016185">
    <property type="entry name" value="PreATP-grasp_dom_sf"/>
</dbReference>
<evidence type="ECO:0000313" key="20">
    <source>
        <dbReference type="EMBL" id="KOS21785.1"/>
    </source>
</evidence>
<keyword evidence="4" id="KW-0436">Ligase</keyword>
<evidence type="ECO:0000259" key="19">
    <source>
        <dbReference type="PROSITE" id="PS50989"/>
    </source>
</evidence>
<evidence type="ECO:0000256" key="2">
    <source>
        <dbReference type="ARBA" id="ARBA00004956"/>
    </source>
</evidence>
<dbReference type="InterPro" id="IPR001882">
    <property type="entry name" value="Biotin_BS"/>
</dbReference>
<dbReference type="FunFam" id="3.40.50.20:FF:000005">
    <property type="entry name" value="acetyl-CoA carboxylase isoform X2"/>
    <property type="match status" value="1"/>
</dbReference>
<evidence type="ECO:0000256" key="6">
    <source>
        <dbReference type="ARBA" id="ARBA00022832"/>
    </source>
</evidence>
<organism evidence="20 21">
    <name type="scientific">Escovopsis weberi</name>
    <dbReference type="NCBI Taxonomy" id="150374"/>
    <lineage>
        <taxon>Eukaryota</taxon>
        <taxon>Fungi</taxon>
        <taxon>Dikarya</taxon>
        <taxon>Ascomycota</taxon>
        <taxon>Pezizomycotina</taxon>
        <taxon>Sordariomycetes</taxon>
        <taxon>Hypocreomycetidae</taxon>
        <taxon>Hypocreales</taxon>
        <taxon>Hypocreaceae</taxon>
        <taxon>Escovopsis</taxon>
    </lineage>
</organism>
<dbReference type="FunFam" id="2.40.50.100:FF:000005">
    <property type="entry name" value="Acetyl-CoA carboxylase 1"/>
    <property type="match status" value="1"/>
</dbReference>
<dbReference type="Gene3D" id="2.40.50.100">
    <property type="match status" value="1"/>
</dbReference>
<dbReference type="InterPro" id="IPR005482">
    <property type="entry name" value="Biotin_COase_C"/>
</dbReference>
<keyword evidence="11" id="KW-0511">Multifunctional enzyme</keyword>
<gene>
    <name evidence="20" type="ORF">ESCO_001541</name>
</gene>
<dbReference type="Gene3D" id="3.40.50.20">
    <property type="match status" value="1"/>
</dbReference>
<dbReference type="FunFam" id="3.30.470.20:FF:000005">
    <property type="entry name" value="Acetyl-CoA carboxylase 1"/>
    <property type="match status" value="1"/>
</dbReference>
<dbReference type="GO" id="GO:0006633">
    <property type="term" value="P:fatty acid biosynthetic process"/>
    <property type="evidence" value="ECO:0007669"/>
    <property type="project" value="UniProtKB-KW"/>
</dbReference>
<keyword evidence="10" id="KW-0092">Biotin</keyword>
<dbReference type="InterPro" id="IPR029045">
    <property type="entry name" value="ClpP/crotonase-like_dom_sf"/>
</dbReference>